<keyword evidence="2" id="KW-0472">Membrane</keyword>
<feature type="transmembrane region" description="Helical" evidence="2">
    <location>
        <begin position="112"/>
        <end position="130"/>
    </location>
</feature>
<protein>
    <submittedName>
        <fullName evidence="4">ElaB/YqjD/DUF883 family membrane-anchored ribosome-binding protein</fullName>
    </submittedName>
</protein>
<keyword evidence="2" id="KW-0812">Transmembrane</keyword>
<sequence>MANGLFSSRSKSLRSGLQEEAQAAEEQIADLRAEIASLAKLLADDASSGASGIRKKARAAKAQASEAAHGLRDRAEGDIRDMIAAGEDILAEFQERYRHSGRRARKAVKEHPLATLGVAAAAGFLLAALLRR</sequence>
<name>A0A4R2CJM6_SHIGR</name>
<evidence type="ECO:0000313" key="4">
    <source>
        <dbReference type="EMBL" id="TCN39474.1"/>
    </source>
</evidence>
<feature type="domain" description="DUF883" evidence="3">
    <location>
        <begin position="104"/>
        <end position="130"/>
    </location>
</feature>
<organism evidence="4 5">
    <name type="scientific">Shinella granuli</name>
    <dbReference type="NCBI Taxonomy" id="323621"/>
    <lineage>
        <taxon>Bacteria</taxon>
        <taxon>Pseudomonadati</taxon>
        <taxon>Pseudomonadota</taxon>
        <taxon>Alphaproteobacteria</taxon>
        <taxon>Hyphomicrobiales</taxon>
        <taxon>Rhizobiaceae</taxon>
        <taxon>Shinella</taxon>
    </lineage>
</organism>
<dbReference type="InterPro" id="IPR043605">
    <property type="entry name" value="DUF883_C"/>
</dbReference>
<keyword evidence="5" id="KW-1185">Reference proteome</keyword>
<dbReference type="EMBL" id="SLVX01000017">
    <property type="protein sequence ID" value="TCN39474.1"/>
    <property type="molecule type" value="Genomic_DNA"/>
</dbReference>
<evidence type="ECO:0000259" key="3">
    <source>
        <dbReference type="Pfam" id="PF19029"/>
    </source>
</evidence>
<keyword evidence="2" id="KW-1133">Transmembrane helix</keyword>
<feature type="region of interest" description="Disordered" evidence="1">
    <location>
        <begin position="1"/>
        <end position="21"/>
    </location>
</feature>
<dbReference type="Pfam" id="PF19029">
    <property type="entry name" value="DUF883_C"/>
    <property type="match status" value="1"/>
</dbReference>
<dbReference type="RefSeq" id="WP_133035792.1">
    <property type="nucleotide sequence ID" value="NZ_BAABEI010000012.1"/>
</dbReference>
<proteinExistence type="predicted"/>
<evidence type="ECO:0000256" key="1">
    <source>
        <dbReference type="SAM" id="MobiDB-lite"/>
    </source>
</evidence>
<evidence type="ECO:0000313" key="5">
    <source>
        <dbReference type="Proteomes" id="UP000295351"/>
    </source>
</evidence>
<comment type="caution">
    <text evidence="4">The sequence shown here is derived from an EMBL/GenBank/DDBJ whole genome shotgun (WGS) entry which is preliminary data.</text>
</comment>
<evidence type="ECO:0000256" key="2">
    <source>
        <dbReference type="SAM" id="Phobius"/>
    </source>
</evidence>
<feature type="compositionally biased region" description="Polar residues" evidence="1">
    <location>
        <begin position="1"/>
        <end position="15"/>
    </location>
</feature>
<accession>A0A4R2CJM6</accession>
<dbReference type="Proteomes" id="UP000295351">
    <property type="component" value="Unassembled WGS sequence"/>
</dbReference>
<dbReference type="AlphaFoldDB" id="A0A4R2CJM6"/>
<gene>
    <name evidence="4" type="ORF">EV665_117102</name>
</gene>
<reference evidence="4 5" key="1">
    <citation type="submission" date="2019-03" db="EMBL/GenBank/DDBJ databases">
        <title>Genomic Encyclopedia of Type Strains, Phase IV (KMG-IV): sequencing the most valuable type-strain genomes for metagenomic binning, comparative biology and taxonomic classification.</title>
        <authorList>
            <person name="Goeker M."/>
        </authorList>
    </citation>
    <scope>NUCLEOTIDE SEQUENCE [LARGE SCALE GENOMIC DNA]</scope>
    <source>
        <strain evidence="4 5">DSM 18401</strain>
    </source>
</reference>